<dbReference type="RefSeq" id="WP_053379872.1">
    <property type="nucleotide sequence ID" value="NZ_CP011801.1"/>
</dbReference>
<name>A0A0K2GD09_NITMO</name>
<dbReference type="PATRIC" id="fig|42253.5.peg.2304"/>
<dbReference type="AlphaFoldDB" id="A0A0K2GD09"/>
<evidence type="ECO:0000256" key="1">
    <source>
        <dbReference type="SAM" id="MobiDB-lite"/>
    </source>
</evidence>
<feature type="compositionally biased region" description="Low complexity" evidence="1">
    <location>
        <begin position="149"/>
        <end position="166"/>
    </location>
</feature>
<dbReference type="EMBL" id="CP011801">
    <property type="protein sequence ID" value="ALA58754.1"/>
    <property type="molecule type" value="Genomic_DNA"/>
</dbReference>
<dbReference type="InterPro" id="IPR046298">
    <property type="entry name" value="DUF6335"/>
</dbReference>
<sequence>MARKKREDVRDADQVIRDYYEGGTEDSSRDDGTEPVSSIENPQGPYTARSPVLSGGDMDAAWEQADVGTETVGGSNPTPDQDIVDEVGKAVGIEYQDNEPLKFGDKMAERDERRWELNPASSEDYQTRTDRAEGEAPPQPEPSPRRNTRSGSSKSAAARASRARQAGTRRRAR</sequence>
<accession>A0A0K2GD09</accession>
<dbReference type="OrthoDB" id="574580at2"/>
<dbReference type="KEGG" id="nmv:NITMOv2_2339"/>
<proteinExistence type="predicted"/>
<feature type="region of interest" description="Disordered" evidence="1">
    <location>
        <begin position="95"/>
        <end position="173"/>
    </location>
</feature>
<dbReference type="STRING" id="42253.NITMOv2_2339"/>
<protein>
    <submittedName>
        <fullName evidence="2">Uncharacterized protein</fullName>
    </submittedName>
</protein>
<feature type="compositionally biased region" description="Basic and acidic residues" evidence="1">
    <location>
        <begin position="125"/>
        <end position="134"/>
    </location>
</feature>
<organism evidence="2 3">
    <name type="scientific">Nitrospira moscoviensis</name>
    <dbReference type="NCBI Taxonomy" id="42253"/>
    <lineage>
        <taxon>Bacteria</taxon>
        <taxon>Pseudomonadati</taxon>
        <taxon>Nitrospirota</taxon>
        <taxon>Nitrospiria</taxon>
        <taxon>Nitrospirales</taxon>
        <taxon>Nitrospiraceae</taxon>
        <taxon>Nitrospira</taxon>
    </lineage>
</organism>
<gene>
    <name evidence="2" type="ORF">NITMOv2_2339</name>
</gene>
<feature type="compositionally biased region" description="Basic and acidic residues" evidence="1">
    <location>
        <begin position="1"/>
        <end position="32"/>
    </location>
</feature>
<dbReference type="Proteomes" id="UP000069205">
    <property type="component" value="Chromosome"/>
</dbReference>
<evidence type="ECO:0000313" key="3">
    <source>
        <dbReference type="Proteomes" id="UP000069205"/>
    </source>
</evidence>
<feature type="region of interest" description="Disordered" evidence="1">
    <location>
        <begin position="1"/>
        <end position="83"/>
    </location>
</feature>
<keyword evidence="3" id="KW-1185">Reference proteome</keyword>
<dbReference type="Pfam" id="PF19861">
    <property type="entry name" value="DUF6335"/>
    <property type="match status" value="1"/>
</dbReference>
<evidence type="ECO:0000313" key="2">
    <source>
        <dbReference type="EMBL" id="ALA58754.1"/>
    </source>
</evidence>
<reference evidence="2 3" key="1">
    <citation type="journal article" date="2015" name="Proc. Natl. Acad. Sci. U.S.A.">
        <title>Expanded metabolic versatility of ubiquitous nitrite-oxidizing bacteria from the genus Nitrospira.</title>
        <authorList>
            <person name="Koch H."/>
            <person name="Lucker S."/>
            <person name="Albertsen M."/>
            <person name="Kitzinger K."/>
            <person name="Herbold C."/>
            <person name="Spieck E."/>
            <person name="Nielsen P.H."/>
            <person name="Wagner M."/>
            <person name="Daims H."/>
        </authorList>
    </citation>
    <scope>NUCLEOTIDE SEQUENCE [LARGE SCALE GENOMIC DNA]</scope>
    <source>
        <strain evidence="2 3">NSP M-1</strain>
    </source>
</reference>
<feature type="compositionally biased region" description="Basic and acidic residues" evidence="1">
    <location>
        <begin position="99"/>
        <end position="116"/>
    </location>
</feature>